<evidence type="ECO:0000259" key="1">
    <source>
        <dbReference type="SMART" id="SM01224"/>
    </source>
</evidence>
<evidence type="ECO:0000313" key="2">
    <source>
        <dbReference type="EMBL" id="ORY59797.1"/>
    </source>
</evidence>
<name>A0A1Y2DKK4_9FUNG</name>
<comment type="caution">
    <text evidence="2">The sequence shown here is derived from an EMBL/GenBank/DDBJ whole genome shotgun (WGS) entry which is preliminary data.</text>
</comment>
<accession>A0A1Y2DKK4</accession>
<proteinExistence type="predicted"/>
<dbReference type="AlphaFoldDB" id="A0A1Y2DKK4"/>
<dbReference type="GO" id="GO:0007186">
    <property type="term" value="P:G protein-coupled receptor signaling pathway"/>
    <property type="evidence" value="ECO:0007669"/>
    <property type="project" value="InterPro"/>
</dbReference>
<dbReference type="OrthoDB" id="19232at2759"/>
<gene>
    <name evidence="2" type="ORF">LY90DRAFT_505908</name>
</gene>
<feature type="domain" description="G protein gamma" evidence="1">
    <location>
        <begin position="53"/>
        <end position="124"/>
    </location>
</feature>
<dbReference type="Pfam" id="PF00631">
    <property type="entry name" value="G-gamma"/>
    <property type="match status" value="1"/>
</dbReference>
<organism evidence="2 3">
    <name type="scientific">Neocallimastix californiae</name>
    <dbReference type="NCBI Taxonomy" id="1754190"/>
    <lineage>
        <taxon>Eukaryota</taxon>
        <taxon>Fungi</taxon>
        <taxon>Fungi incertae sedis</taxon>
        <taxon>Chytridiomycota</taxon>
        <taxon>Chytridiomycota incertae sedis</taxon>
        <taxon>Neocallimastigomycetes</taxon>
        <taxon>Neocallimastigales</taxon>
        <taxon>Neocallimastigaceae</taxon>
        <taxon>Neocallimastix</taxon>
    </lineage>
</organism>
<dbReference type="STRING" id="1754190.A0A1Y2DKK4"/>
<protein>
    <recommendedName>
        <fullName evidence="1">G protein gamma domain-containing protein</fullName>
    </recommendedName>
</protein>
<reference evidence="2 3" key="1">
    <citation type="submission" date="2016-08" db="EMBL/GenBank/DDBJ databases">
        <title>A Parts List for Fungal Cellulosomes Revealed by Comparative Genomics.</title>
        <authorList>
            <consortium name="DOE Joint Genome Institute"/>
            <person name="Haitjema C.H."/>
            <person name="Gilmore S.P."/>
            <person name="Henske J.K."/>
            <person name="Solomon K.V."/>
            <person name="De Groot R."/>
            <person name="Kuo A."/>
            <person name="Mondo S.J."/>
            <person name="Salamov A.A."/>
            <person name="Labutti K."/>
            <person name="Zhao Z."/>
            <person name="Chiniquy J."/>
            <person name="Barry K."/>
            <person name="Brewer H.M."/>
            <person name="Purvine S.O."/>
            <person name="Wright A.T."/>
            <person name="Boxma B."/>
            <person name="Van Alen T."/>
            <person name="Hackstein J.H."/>
            <person name="Baker S.E."/>
            <person name="Grigoriev I.V."/>
            <person name="O'Malley M.A."/>
        </authorList>
    </citation>
    <scope>NUCLEOTIDE SEQUENCE [LARGE SCALE GENOMIC DNA]</scope>
    <source>
        <strain evidence="2 3">G1</strain>
    </source>
</reference>
<dbReference type="InterPro" id="IPR036284">
    <property type="entry name" value="GGL_sf"/>
</dbReference>
<sequence length="124" mass="14554">MAMPMYNSKQQQQYLMEQQYINDYYNNYQSSQYPIHQPVYNTVQNPKISYAKQQQKLQKLNNHIIKLKEQLHHPTILVSVAAASLIKYTTSNYDPLIPKSFDSFEKVENPYTVKKNASCNCTIL</sequence>
<dbReference type="SUPFAM" id="SSF48670">
    <property type="entry name" value="Transducin (heterotrimeric G protein), gamma chain"/>
    <property type="match status" value="1"/>
</dbReference>
<dbReference type="InterPro" id="IPR015898">
    <property type="entry name" value="G-protein_gamma-like_dom"/>
</dbReference>
<evidence type="ECO:0000313" key="3">
    <source>
        <dbReference type="Proteomes" id="UP000193920"/>
    </source>
</evidence>
<dbReference type="SMART" id="SM01224">
    <property type="entry name" value="G_gamma"/>
    <property type="match status" value="1"/>
</dbReference>
<dbReference type="Gene3D" id="4.10.260.10">
    <property type="entry name" value="Transducin (heterotrimeric G protein), gamma chain"/>
    <property type="match status" value="1"/>
</dbReference>
<dbReference type="EMBL" id="MCOG01000063">
    <property type="protein sequence ID" value="ORY59797.1"/>
    <property type="molecule type" value="Genomic_DNA"/>
</dbReference>
<keyword evidence="3" id="KW-1185">Reference proteome</keyword>
<dbReference type="Proteomes" id="UP000193920">
    <property type="component" value="Unassembled WGS sequence"/>
</dbReference>